<dbReference type="Proteomes" id="UP000594759">
    <property type="component" value="Chromosome"/>
</dbReference>
<dbReference type="AlphaFoldDB" id="A0A7S9L1U9"/>
<reference evidence="2 3" key="1">
    <citation type="submission" date="2020-11" db="EMBL/GenBank/DDBJ databases">
        <title>Pedobacter endophytica, an endophytic bacteria isolated form Carex pumila.</title>
        <authorList>
            <person name="Peng Y."/>
            <person name="Jiang L."/>
            <person name="Lee J."/>
        </authorList>
    </citation>
    <scope>NUCLEOTIDE SEQUENCE [LARGE SCALE GENOMIC DNA]</scope>
    <source>
        <strain evidence="2 3">JBR3-12</strain>
    </source>
</reference>
<keyword evidence="3" id="KW-1185">Reference proteome</keyword>
<organism evidence="2 3">
    <name type="scientific">Pedobacter endophyticus</name>
    <dbReference type="NCBI Taxonomy" id="2789740"/>
    <lineage>
        <taxon>Bacteria</taxon>
        <taxon>Pseudomonadati</taxon>
        <taxon>Bacteroidota</taxon>
        <taxon>Sphingobacteriia</taxon>
        <taxon>Sphingobacteriales</taxon>
        <taxon>Sphingobacteriaceae</taxon>
        <taxon>Pedobacter</taxon>
    </lineage>
</organism>
<name>A0A7S9L1U9_9SPHI</name>
<dbReference type="RefSeq" id="WP_196100401.1">
    <property type="nucleotide sequence ID" value="NZ_CP064939.1"/>
</dbReference>
<accession>A0A7S9L1U9</accession>
<dbReference type="InterPro" id="IPR041049">
    <property type="entry name" value="DUF5615"/>
</dbReference>
<proteinExistence type="predicted"/>
<evidence type="ECO:0000313" key="3">
    <source>
        <dbReference type="Proteomes" id="UP000594759"/>
    </source>
</evidence>
<evidence type="ECO:0000259" key="1">
    <source>
        <dbReference type="Pfam" id="PF18480"/>
    </source>
</evidence>
<feature type="domain" description="DUF5615" evidence="1">
    <location>
        <begin position="1"/>
        <end position="109"/>
    </location>
</feature>
<dbReference type="Pfam" id="PF18480">
    <property type="entry name" value="DUF5615"/>
    <property type="match status" value="1"/>
</dbReference>
<evidence type="ECO:0000313" key="2">
    <source>
        <dbReference type="EMBL" id="QPH40949.1"/>
    </source>
</evidence>
<dbReference type="KEGG" id="pex:IZT61_06720"/>
<protein>
    <submittedName>
        <fullName evidence="2">DUF5615 family PIN-like protein</fullName>
    </submittedName>
</protein>
<sequence>MKFLIDANLPFKLALHLRNKGFDVIHTDDLPNKEQTTDREIRKTSLEQDRVVISKDSDFLDSHIIIGVPKKFLFISTGNIINRNLINLIESNLNQIVDLLSEYDLIEINNKEIIAHEN</sequence>
<gene>
    <name evidence="2" type="ORF">IZT61_06720</name>
</gene>
<dbReference type="EMBL" id="CP064939">
    <property type="protein sequence ID" value="QPH40949.1"/>
    <property type="molecule type" value="Genomic_DNA"/>
</dbReference>